<feature type="domain" description="Glycosyltransferase 2-like" evidence="1">
    <location>
        <begin position="9"/>
        <end position="136"/>
    </location>
</feature>
<evidence type="ECO:0000313" key="2">
    <source>
        <dbReference type="EMBL" id="SFD00614.1"/>
    </source>
</evidence>
<dbReference type="InterPro" id="IPR029044">
    <property type="entry name" value="Nucleotide-diphossugar_trans"/>
</dbReference>
<dbReference type="InterPro" id="IPR001173">
    <property type="entry name" value="Glyco_trans_2-like"/>
</dbReference>
<proteinExistence type="predicted"/>
<dbReference type="Proteomes" id="UP000199672">
    <property type="component" value="Unassembled WGS sequence"/>
</dbReference>
<dbReference type="Pfam" id="PF00535">
    <property type="entry name" value="Glycos_transf_2"/>
    <property type="match status" value="1"/>
</dbReference>
<sequence>MSNNNPIVSVLMPVYNGEKYLKEAIDSVLKQTYNDFEFIIINDGSSDQTETIILSYNDSRIKYVKNKINLGLIKTLNCGIELARGKYIARMDADDIAMLDRFEKQINKFISHSEIQMVNCKCLLLNEKGDKYRKNRTNITVNYQAIKYISIFESMIVHPGIMIETSIMKQFKYRDEPNTAYVEDFELWNRLFANNIRCYTIEEPLIFYRINSESITNTKGHEQKERIKRITQSILKQYDVIIDNKILDLILEDFHHCNYKLLKKMDSDISNFFISLLNKDLVSKAGYNDMVMWKNFKLLFVSIKSLKKISFLNKLEVSAFFIIKMIPRINFKMINRLCN</sequence>
<accession>A0A1I1NSG8</accession>
<dbReference type="SUPFAM" id="SSF53448">
    <property type="entry name" value="Nucleotide-diphospho-sugar transferases"/>
    <property type="match status" value="1"/>
</dbReference>
<organism evidence="2 3">
    <name type="scientific">Flavobacterium phragmitis</name>
    <dbReference type="NCBI Taxonomy" id="739143"/>
    <lineage>
        <taxon>Bacteria</taxon>
        <taxon>Pseudomonadati</taxon>
        <taxon>Bacteroidota</taxon>
        <taxon>Flavobacteriia</taxon>
        <taxon>Flavobacteriales</taxon>
        <taxon>Flavobacteriaceae</taxon>
        <taxon>Flavobacterium</taxon>
    </lineage>
</organism>
<gene>
    <name evidence="2" type="ORF">SAMN05216297_103433</name>
</gene>
<keyword evidence="2" id="KW-0808">Transferase</keyword>
<dbReference type="AlphaFoldDB" id="A0A1I1NSG8"/>
<dbReference type="PANTHER" id="PTHR22916:SF3">
    <property type="entry name" value="UDP-GLCNAC:BETAGAL BETA-1,3-N-ACETYLGLUCOSAMINYLTRANSFERASE-LIKE PROTEIN 1"/>
    <property type="match status" value="1"/>
</dbReference>
<evidence type="ECO:0000259" key="1">
    <source>
        <dbReference type="Pfam" id="PF00535"/>
    </source>
</evidence>
<reference evidence="3" key="1">
    <citation type="submission" date="2016-10" db="EMBL/GenBank/DDBJ databases">
        <authorList>
            <person name="Varghese N."/>
            <person name="Submissions S."/>
        </authorList>
    </citation>
    <scope>NUCLEOTIDE SEQUENCE [LARGE SCALE GENOMIC DNA]</scope>
    <source>
        <strain evidence="3">CGMCC 1.10370</strain>
    </source>
</reference>
<dbReference type="STRING" id="739143.SAMN05216297_103433"/>
<dbReference type="RefSeq" id="WP_091492189.1">
    <property type="nucleotide sequence ID" value="NZ_FOMH01000003.1"/>
</dbReference>
<protein>
    <submittedName>
        <fullName evidence="2">Glycosyl transferase family 2</fullName>
    </submittedName>
</protein>
<dbReference type="Gene3D" id="3.90.550.10">
    <property type="entry name" value="Spore Coat Polysaccharide Biosynthesis Protein SpsA, Chain A"/>
    <property type="match status" value="1"/>
</dbReference>
<dbReference type="GO" id="GO:0016758">
    <property type="term" value="F:hexosyltransferase activity"/>
    <property type="evidence" value="ECO:0007669"/>
    <property type="project" value="UniProtKB-ARBA"/>
</dbReference>
<dbReference type="PANTHER" id="PTHR22916">
    <property type="entry name" value="GLYCOSYLTRANSFERASE"/>
    <property type="match status" value="1"/>
</dbReference>
<dbReference type="OrthoDB" id="9815829at2"/>
<dbReference type="EMBL" id="FOMH01000003">
    <property type="protein sequence ID" value="SFD00614.1"/>
    <property type="molecule type" value="Genomic_DNA"/>
</dbReference>
<name>A0A1I1NSG8_9FLAO</name>
<keyword evidence="3" id="KW-1185">Reference proteome</keyword>
<evidence type="ECO:0000313" key="3">
    <source>
        <dbReference type="Proteomes" id="UP000199672"/>
    </source>
</evidence>